<dbReference type="PROSITE" id="PS50887">
    <property type="entry name" value="GGDEF"/>
    <property type="match status" value="1"/>
</dbReference>
<gene>
    <name evidence="4" type="ORF">SE37_00615</name>
</gene>
<evidence type="ECO:0000256" key="1">
    <source>
        <dbReference type="ARBA" id="ARBA00012528"/>
    </source>
</evidence>
<dbReference type="SUPFAM" id="SSF55073">
    <property type="entry name" value="Nucleotide cyclase"/>
    <property type="match status" value="1"/>
</dbReference>
<evidence type="ECO:0000256" key="2">
    <source>
        <dbReference type="ARBA" id="ARBA00034247"/>
    </source>
</evidence>
<dbReference type="Gene3D" id="3.30.70.270">
    <property type="match status" value="1"/>
</dbReference>
<dbReference type="InterPro" id="IPR043128">
    <property type="entry name" value="Rev_trsase/Diguanyl_cyclase"/>
</dbReference>
<protein>
    <recommendedName>
        <fullName evidence="1">diguanylate cyclase</fullName>
        <ecNumber evidence="1">2.7.7.65</ecNumber>
    </recommendedName>
</protein>
<dbReference type="InterPro" id="IPR029787">
    <property type="entry name" value="Nucleotide_cyclase"/>
</dbReference>
<dbReference type="GO" id="GO:0043709">
    <property type="term" value="P:cell adhesion involved in single-species biofilm formation"/>
    <property type="evidence" value="ECO:0007669"/>
    <property type="project" value="TreeGrafter"/>
</dbReference>
<dbReference type="Gene3D" id="1.20.1260.10">
    <property type="match status" value="1"/>
</dbReference>
<feature type="domain" description="GGDEF" evidence="3">
    <location>
        <begin position="211"/>
        <end position="341"/>
    </location>
</feature>
<dbReference type="Proteomes" id="UP000031433">
    <property type="component" value="Unassembled WGS sequence"/>
</dbReference>
<dbReference type="EMBL" id="JXBL01000001">
    <property type="protein sequence ID" value="KIE41241.1"/>
    <property type="molecule type" value="Genomic_DNA"/>
</dbReference>
<dbReference type="RefSeq" id="WP_039642823.1">
    <property type="nucleotide sequence ID" value="NZ_JXBL01000001.1"/>
</dbReference>
<dbReference type="InterPro" id="IPR000160">
    <property type="entry name" value="GGDEF_dom"/>
</dbReference>
<dbReference type="PANTHER" id="PTHR45138">
    <property type="entry name" value="REGULATORY COMPONENTS OF SENSORY TRANSDUCTION SYSTEM"/>
    <property type="match status" value="1"/>
</dbReference>
<name>A0A0C1QSJ9_9BACT</name>
<proteinExistence type="predicted"/>
<evidence type="ECO:0000313" key="5">
    <source>
        <dbReference type="Proteomes" id="UP000031433"/>
    </source>
</evidence>
<comment type="caution">
    <text evidence="4">The sequence shown here is derived from an EMBL/GenBank/DDBJ whole genome shotgun (WGS) entry which is preliminary data.</text>
</comment>
<dbReference type="InterPro" id="IPR050469">
    <property type="entry name" value="Diguanylate_Cyclase"/>
</dbReference>
<keyword evidence="5" id="KW-1185">Reference proteome</keyword>
<dbReference type="InterPro" id="IPR012347">
    <property type="entry name" value="Ferritin-like"/>
</dbReference>
<dbReference type="Pfam" id="PF00990">
    <property type="entry name" value="GGDEF"/>
    <property type="match status" value="1"/>
</dbReference>
<comment type="catalytic activity">
    <reaction evidence="2">
        <text>2 GTP = 3',3'-c-di-GMP + 2 diphosphate</text>
        <dbReference type="Rhea" id="RHEA:24898"/>
        <dbReference type="ChEBI" id="CHEBI:33019"/>
        <dbReference type="ChEBI" id="CHEBI:37565"/>
        <dbReference type="ChEBI" id="CHEBI:58805"/>
        <dbReference type="EC" id="2.7.7.65"/>
    </reaction>
</comment>
<dbReference type="EC" id="2.7.7.65" evidence="1"/>
<organism evidence="4 5">
    <name type="scientific">Geobacter soli</name>
    <dbReference type="NCBI Taxonomy" id="1510391"/>
    <lineage>
        <taxon>Bacteria</taxon>
        <taxon>Pseudomonadati</taxon>
        <taxon>Thermodesulfobacteriota</taxon>
        <taxon>Desulfuromonadia</taxon>
        <taxon>Geobacterales</taxon>
        <taxon>Geobacteraceae</taxon>
        <taxon>Geobacter</taxon>
    </lineage>
</organism>
<sequence>MSGDILNDIVAACLELERKAASVFRMFAADAGSDDARRFWETVAGETRNHSTVYERLRAGGGSEPLPLIIYKPAETLEELEMIGKSIDEQVERYTEVPSSESACLLGFRLQLYLLHPAFASLCRLTKDAAGEDRADIGYGRYLRRFIDGIGSCGLATAETELLGEALFRLWNEARQLAAQSHFDALTGVMTRAGFFKTVGPLAYAAQRSGSNVGIMLIDLDYFKLVGDNYGHQTGDRILQLVAETITAHLRRSDVVGRYDGDEFVVYLSPVDPASLRTVADNLRRSIEEESARMVPVTASIGVAQGFLGADVDQGLEELVRLADECLMQAKYTGKNKVVVK</sequence>
<dbReference type="AlphaFoldDB" id="A0A0C1QSJ9"/>
<dbReference type="GO" id="GO:0052621">
    <property type="term" value="F:diguanylate cyclase activity"/>
    <property type="evidence" value="ECO:0007669"/>
    <property type="project" value="UniProtKB-EC"/>
</dbReference>
<accession>A0A0C1QSJ9</accession>
<dbReference type="GO" id="GO:1902201">
    <property type="term" value="P:negative regulation of bacterial-type flagellum-dependent cell motility"/>
    <property type="evidence" value="ECO:0007669"/>
    <property type="project" value="TreeGrafter"/>
</dbReference>
<dbReference type="SMART" id="SM00267">
    <property type="entry name" value="GGDEF"/>
    <property type="match status" value="1"/>
</dbReference>
<reference evidence="4 5" key="1">
    <citation type="submission" date="2015-01" db="EMBL/GenBank/DDBJ databases">
        <title>Genome sequence of the anaerobic bacterium Geobacter soli GSS01, a dissimilatory Fe(III) reducer from soil.</title>
        <authorList>
            <person name="Yang G."/>
            <person name="Zhou S."/>
        </authorList>
    </citation>
    <scope>NUCLEOTIDE SEQUENCE [LARGE SCALE GENOMIC DNA]</scope>
    <source>
        <strain evidence="4 5">GSS01</strain>
    </source>
</reference>
<dbReference type="NCBIfam" id="TIGR00254">
    <property type="entry name" value="GGDEF"/>
    <property type="match status" value="1"/>
</dbReference>
<dbReference type="CDD" id="cd01949">
    <property type="entry name" value="GGDEF"/>
    <property type="match status" value="1"/>
</dbReference>
<dbReference type="PANTHER" id="PTHR45138:SF9">
    <property type="entry name" value="DIGUANYLATE CYCLASE DGCM-RELATED"/>
    <property type="match status" value="1"/>
</dbReference>
<evidence type="ECO:0000259" key="3">
    <source>
        <dbReference type="PROSITE" id="PS50887"/>
    </source>
</evidence>
<evidence type="ECO:0000313" key="4">
    <source>
        <dbReference type="EMBL" id="KIE41241.1"/>
    </source>
</evidence>
<dbReference type="GO" id="GO:0005886">
    <property type="term" value="C:plasma membrane"/>
    <property type="evidence" value="ECO:0007669"/>
    <property type="project" value="TreeGrafter"/>
</dbReference>